<dbReference type="OrthoDB" id="4139357at2759"/>
<keyword evidence="10" id="KW-1185">Reference proteome</keyword>
<feature type="transmembrane region" description="Helical" evidence="7">
    <location>
        <begin position="163"/>
        <end position="189"/>
    </location>
</feature>
<comment type="subcellular location">
    <subcellularLocation>
        <location evidence="1">Membrane</location>
        <topology evidence="1">Multi-pass membrane protein</topology>
    </subcellularLocation>
</comment>
<dbReference type="HOGENOM" id="CLU_001265_52_1_1"/>
<sequence>MSAAPTEDKPHEAHSLSGSATISRATESGTDPDNALDTIDDSDMDHLTPYQRKARLITLEMDKMGMGRYQWYIWSLCGLGYFLDLLWAQAFGLIASPLQRELGFSDAQLANVFTAFSSGLTAGAFVWGVLVDIIGRKWAFNGTVFITCAFGLCLGAPNTYNAILVLTAFSGFGIGGNIPIDTTICLEFLPQNRRFLLALLSIFQPLGVVVCSGIAYGFVPKYSCATDLPACGSVADGVPCCTKASNYGWRYLMFTLGGISFAVFILRFVVFTFQESPQYLLAKGKDAEALEVLHYIAKFNKRPCKLNSESFEALSASSSPQLSSPDSGPTPGLAAPPKLSPSQLFGIEFKRVSTLFATATLARLTVLVWIIYAFDYWGFSVAGSFLPTILSRKNAAIKISLSETYRDYVIIYLPGIVGVALGASMIYVPRIGRKWAMVVSSALMGVSLFLFAAVNNHASNVGLNAMEYFFQSMFNAVLYGWTPEAFPAPVRGTASGIASFWGRLFSIFSPLIAGHLLETNINGPLYLAGAGTFVCTIAILFLPSSSLSPKPSV</sequence>
<feature type="transmembrane region" description="Helical" evidence="7">
    <location>
        <begin position="523"/>
        <end position="542"/>
    </location>
</feature>
<dbReference type="CDD" id="cd17316">
    <property type="entry name" value="MFS_SV2_like"/>
    <property type="match status" value="1"/>
</dbReference>
<feature type="transmembrane region" description="Helical" evidence="7">
    <location>
        <begin position="110"/>
        <end position="131"/>
    </location>
</feature>
<dbReference type="Proteomes" id="UP000016922">
    <property type="component" value="Unassembled WGS sequence"/>
</dbReference>
<evidence type="ECO:0000256" key="1">
    <source>
        <dbReference type="ARBA" id="ARBA00004141"/>
    </source>
</evidence>
<dbReference type="GO" id="GO:0022857">
    <property type="term" value="F:transmembrane transporter activity"/>
    <property type="evidence" value="ECO:0007669"/>
    <property type="project" value="InterPro"/>
</dbReference>
<feature type="domain" description="Major facilitator superfamily (MFS) profile" evidence="8">
    <location>
        <begin position="73"/>
        <end position="547"/>
    </location>
</feature>
<evidence type="ECO:0000256" key="6">
    <source>
        <dbReference type="SAM" id="MobiDB-lite"/>
    </source>
</evidence>
<dbReference type="PANTHER" id="PTHR23511:SF3">
    <property type="entry name" value="MAJOR FACILITATOR SUPERFAMILY (MFS) PROFILE DOMAIN-CONTAINING PROTEIN"/>
    <property type="match status" value="1"/>
</dbReference>
<feature type="region of interest" description="Disordered" evidence="6">
    <location>
        <begin position="1"/>
        <end position="42"/>
    </location>
</feature>
<evidence type="ECO:0000256" key="7">
    <source>
        <dbReference type="SAM" id="Phobius"/>
    </source>
</evidence>
<organism evidence="9 10">
    <name type="scientific">Glarea lozoyensis (strain ATCC 20868 / MF5171)</name>
    <dbReference type="NCBI Taxonomy" id="1116229"/>
    <lineage>
        <taxon>Eukaryota</taxon>
        <taxon>Fungi</taxon>
        <taxon>Dikarya</taxon>
        <taxon>Ascomycota</taxon>
        <taxon>Pezizomycotina</taxon>
        <taxon>Leotiomycetes</taxon>
        <taxon>Helotiales</taxon>
        <taxon>Helotiaceae</taxon>
        <taxon>Glarea</taxon>
    </lineage>
</organism>
<dbReference type="AlphaFoldDB" id="S3D134"/>
<dbReference type="GeneID" id="19471362"/>
<gene>
    <name evidence="9" type="ORF">GLAREA_12321</name>
</gene>
<dbReference type="OMA" id="WTMVVSS"/>
<dbReference type="SUPFAM" id="SSF103473">
    <property type="entry name" value="MFS general substrate transporter"/>
    <property type="match status" value="1"/>
</dbReference>
<dbReference type="InterPro" id="IPR036259">
    <property type="entry name" value="MFS_trans_sf"/>
</dbReference>
<keyword evidence="3 7" id="KW-0812">Transmembrane</keyword>
<keyword evidence="4 7" id="KW-1133">Transmembrane helix</keyword>
<feature type="transmembrane region" description="Helical" evidence="7">
    <location>
        <begin position="196"/>
        <end position="219"/>
    </location>
</feature>
<evidence type="ECO:0000313" key="10">
    <source>
        <dbReference type="Proteomes" id="UP000016922"/>
    </source>
</evidence>
<evidence type="ECO:0000256" key="3">
    <source>
        <dbReference type="ARBA" id="ARBA00022692"/>
    </source>
</evidence>
<evidence type="ECO:0000313" key="9">
    <source>
        <dbReference type="EMBL" id="EPE31565.1"/>
    </source>
</evidence>
<feature type="transmembrane region" description="Helical" evidence="7">
    <location>
        <begin position="71"/>
        <end position="90"/>
    </location>
</feature>
<dbReference type="InterPro" id="IPR011701">
    <property type="entry name" value="MFS"/>
</dbReference>
<evidence type="ECO:0000256" key="5">
    <source>
        <dbReference type="ARBA" id="ARBA00023136"/>
    </source>
</evidence>
<reference evidence="9 10" key="1">
    <citation type="journal article" date="2013" name="BMC Genomics">
        <title>Genomics-driven discovery of the pneumocandin biosynthetic gene cluster in the fungus Glarea lozoyensis.</title>
        <authorList>
            <person name="Chen L."/>
            <person name="Yue Q."/>
            <person name="Zhang X."/>
            <person name="Xiang M."/>
            <person name="Wang C."/>
            <person name="Li S."/>
            <person name="Che Y."/>
            <person name="Ortiz-Lopez F.J."/>
            <person name="Bills G.F."/>
            <person name="Liu X."/>
            <person name="An Z."/>
        </authorList>
    </citation>
    <scope>NUCLEOTIDE SEQUENCE [LARGE SCALE GENOMIC DNA]</scope>
    <source>
        <strain evidence="10">ATCC 20868 / MF5171</strain>
    </source>
</reference>
<feature type="transmembrane region" description="Helical" evidence="7">
    <location>
        <begin position="409"/>
        <end position="428"/>
    </location>
</feature>
<evidence type="ECO:0000256" key="2">
    <source>
        <dbReference type="ARBA" id="ARBA00022448"/>
    </source>
</evidence>
<dbReference type="PROSITE" id="PS50850">
    <property type="entry name" value="MFS"/>
    <property type="match status" value="1"/>
</dbReference>
<dbReference type="EMBL" id="KE145361">
    <property type="protein sequence ID" value="EPE31565.1"/>
    <property type="molecule type" value="Genomic_DNA"/>
</dbReference>
<feature type="compositionally biased region" description="Basic and acidic residues" evidence="6">
    <location>
        <begin position="1"/>
        <end position="14"/>
    </location>
</feature>
<dbReference type="InterPro" id="IPR020846">
    <property type="entry name" value="MFS_dom"/>
</dbReference>
<feature type="transmembrane region" description="Helical" evidence="7">
    <location>
        <begin position="138"/>
        <end position="157"/>
    </location>
</feature>
<dbReference type="GO" id="GO:0016020">
    <property type="term" value="C:membrane"/>
    <property type="evidence" value="ECO:0007669"/>
    <property type="project" value="UniProtKB-SubCell"/>
</dbReference>
<feature type="transmembrane region" description="Helical" evidence="7">
    <location>
        <begin position="251"/>
        <end position="273"/>
    </location>
</feature>
<dbReference type="Gene3D" id="1.20.1250.20">
    <property type="entry name" value="MFS general substrate transporter like domains"/>
    <property type="match status" value="1"/>
</dbReference>
<protein>
    <submittedName>
        <fullName evidence="9">MFS general substrate transporter</fullName>
    </submittedName>
</protein>
<dbReference type="Pfam" id="PF07690">
    <property type="entry name" value="MFS_1"/>
    <property type="match status" value="1"/>
</dbReference>
<feature type="transmembrane region" description="Helical" evidence="7">
    <location>
        <begin position="435"/>
        <end position="453"/>
    </location>
</feature>
<feature type="compositionally biased region" description="Polar residues" evidence="6">
    <location>
        <begin position="16"/>
        <end position="31"/>
    </location>
</feature>
<feature type="transmembrane region" description="Helical" evidence="7">
    <location>
        <begin position="494"/>
        <end position="517"/>
    </location>
</feature>
<dbReference type="KEGG" id="glz:GLAREA_12321"/>
<name>S3D134_GLAL2</name>
<accession>S3D134</accession>
<dbReference type="eggNOG" id="KOG0253">
    <property type="taxonomic scope" value="Eukaryota"/>
</dbReference>
<proteinExistence type="predicted"/>
<dbReference type="PANTHER" id="PTHR23511">
    <property type="entry name" value="SYNAPTIC VESICLE GLYCOPROTEIN 2"/>
    <property type="match status" value="1"/>
</dbReference>
<dbReference type="RefSeq" id="XP_008081294.1">
    <property type="nucleotide sequence ID" value="XM_008083103.1"/>
</dbReference>
<evidence type="ECO:0000256" key="4">
    <source>
        <dbReference type="ARBA" id="ARBA00022989"/>
    </source>
</evidence>
<keyword evidence="2" id="KW-0813">Transport</keyword>
<evidence type="ECO:0000259" key="8">
    <source>
        <dbReference type="PROSITE" id="PS50850"/>
    </source>
</evidence>
<keyword evidence="5 7" id="KW-0472">Membrane</keyword>